<dbReference type="InterPro" id="IPR056440">
    <property type="entry name" value="Zn-ribbon_GIR1"/>
</dbReference>
<evidence type="ECO:0000313" key="3">
    <source>
        <dbReference type="Proteomes" id="UP000289340"/>
    </source>
</evidence>
<dbReference type="AlphaFoldDB" id="A0A445LRD9"/>
<organism evidence="2 3">
    <name type="scientific">Glycine soja</name>
    <name type="common">Wild soybean</name>
    <dbReference type="NCBI Taxonomy" id="3848"/>
    <lineage>
        <taxon>Eukaryota</taxon>
        <taxon>Viridiplantae</taxon>
        <taxon>Streptophyta</taxon>
        <taxon>Embryophyta</taxon>
        <taxon>Tracheophyta</taxon>
        <taxon>Spermatophyta</taxon>
        <taxon>Magnoliopsida</taxon>
        <taxon>eudicotyledons</taxon>
        <taxon>Gunneridae</taxon>
        <taxon>Pentapetalae</taxon>
        <taxon>rosids</taxon>
        <taxon>fabids</taxon>
        <taxon>Fabales</taxon>
        <taxon>Fabaceae</taxon>
        <taxon>Papilionoideae</taxon>
        <taxon>50 kb inversion clade</taxon>
        <taxon>NPAAA clade</taxon>
        <taxon>indigoferoid/millettioid clade</taxon>
        <taxon>Phaseoleae</taxon>
        <taxon>Glycine</taxon>
        <taxon>Glycine subgen. Soja</taxon>
    </lineage>
</organism>
<protein>
    <recommendedName>
        <fullName evidence="1">GIR1-like zinc ribbon domain-containing protein</fullName>
    </recommendedName>
</protein>
<keyword evidence="3" id="KW-1185">Reference proteome</keyword>
<comment type="caution">
    <text evidence="2">The sequence shown here is derived from an EMBL/GenBank/DDBJ whole genome shotgun (WGS) entry which is preliminary data.</text>
</comment>
<proteinExistence type="predicted"/>
<reference evidence="2 3" key="1">
    <citation type="submission" date="2018-09" db="EMBL/GenBank/DDBJ databases">
        <title>A high-quality reference genome of wild soybean provides a powerful tool to mine soybean genomes.</title>
        <authorList>
            <person name="Xie M."/>
            <person name="Chung C.Y.L."/>
            <person name="Li M.-W."/>
            <person name="Wong F.-L."/>
            <person name="Chan T.-F."/>
            <person name="Lam H.-M."/>
        </authorList>
    </citation>
    <scope>NUCLEOTIDE SEQUENCE [LARGE SCALE GENOMIC DNA]</scope>
    <source>
        <strain evidence="3">cv. W05</strain>
        <tissue evidence="2">Hypocotyl of etiolated seedlings</tissue>
    </source>
</reference>
<dbReference type="PANTHER" id="PTHR33177:SF74">
    <property type="entry name" value="PROTEIN GL2-INTERACTING REPRESSOR 1"/>
    <property type="match status" value="1"/>
</dbReference>
<dbReference type="InterPro" id="IPR055281">
    <property type="entry name" value="GIR1-2/SIED1"/>
</dbReference>
<evidence type="ECO:0000259" key="1">
    <source>
        <dbReference type="Pfam" id="PF24747"/>
    </source>
</evidence>
<sequence length="114" mass="12309">MSGRNGSGLKLDLNLNLPPPTIVNQGLESSARSAIVSLTSSSYSCLSTELNQDDNNNNNNNNNHGYSNISEAISIVLVGCPHCLMYVMINEGDLKCPKCKSSTLIHFLNENNIP</sequence>
<dbReference type="PANTHER" id="PTHR33177">
    <property type="entry name" value="PUTATIVE-RELATED"/>
    <property type="match status" value="1"/>
</dbReference>
<dbReference type="Pfam" id="PF24747">
    <property type="entry name" value="Zn-ribbon_GIR1"/>
    <property type="match status" value="1"/>
</dbReference>
<feature type="domain" description="GIR1-like zinc ribbon" evidence="1">
    <location>
        <begin position="74"/>
        <end position="108"/>
    </location>
</feature>
<dbReference type="Proteomes" id="UP000289340">
    <property type="component" value="Chromosome 2"/>
</dbReference>
<evidence type="ECO:0000313" key="2">
    <source>
        <dbReference type="EMBL" id="RZC25853.1"/>
    </source>
</evidence>
<gene>
    <name evidence="2" type="ORF">D0Y65_004516</name>
</gene>
<accession>A0A445LRD9</accession>
<name>A0A445LRD9_GLYSO</name>
<dbReference type="Gramene" id="XM_028334154.1">
    <property type="protein sequence ID" value="XP_028189955.1"/>
    <property type="gene ID" value="LOC114376181"/>
</dbReference>
<dbReference type="EMBL" id="QZWG01000002">
    <property type="protein sequence ID" value="RZC25853.1"/>
    <property type="molecule type" value="Genomic_DNA"/>
</dbReference>